<evidence type="ECO:0000256" key="4">
    <source>
        <dbReference type="ARBA" id="ARBA00011233"/>
    </source>
</evidence>
<dbReference type="PANTHER" id="PTHR30246">
    <property type="entry name" value="2-KETO-3-DEOXY-6-PHOSPHOGLUCONATE ALDOLASE"/>
    <property type="match status" value="1"/>
</dbReference>
<dbReference type="InterPro" id="IPR000887">
    <property type="entry name" value="Aldlse_KDPG_KHG"/>
</dbReference>
<dbReference type="AlphaFoldDB" id="A0A1M5CJS8"/>
<dbReference type="InterPro" id="IPR031337">
    <property type="entry name" value="KDPG/KHG_AS_1"/>
</dbReference>
<evidence type="ECO:0000256" key="7">
    <source>
        <dbReference type="ARBA" id="ARBA00023277"/>
    </source>
</evidence>
<dbReference type="STRING" id="1122155.SAMN02745158_04184"/>
<dbReference type="RefSeq" id="WP_103711040.1">
    <property type="nucleotide sequence ID" value="NZ_FQVI01000041.1"/>
</dbReference>
<dbReference type="GO" id="GO:0008675">
    <property type="term" value="F:2-dehydro-3-deoxy-phosphogluconate aldolase activity"/>
    <property type="evidence" value="ECO:0007669"/>
    <property type="project" value="UniProtKB-EC"/>
</dbReference>
<comment type="pathway">
    <text evidence="2">Carbohydrate acid metabolism; 2-dehydro-3-deoxy-D-gluconate degradation; D-glyceraldehyde 3-phosphate and pyruvate from 2-dehydro-3-deoxy-D-gluconate: step 2/2.</text>
</comment>
<comment type="catalytic activity">
    <reaction evidence="1">
        <text>2-dehydro-3-deoxy-6-phospho-D-gluconate = D-glyceraldehyde 3-phosphate + pyruvate</text>
        <dbReference type="Rhea" id="RHEA:17089"/>
        <dbReference type="ChEBI" id="CHEBI:15361"/>
        <dbReference type="ChEBI" id="CHEBI:57569"/>
        <dbReference type="ChEBI" id="CHEBI:59776"/>
        <dbReference type="EC" id="4.1.2.14"/>
    </reaction>
</comment>
<proteinExistence type="inferred from homology"/>
<dbReference type="Pfam" id="PF01081">
    <property type="entry name" value="Aldolase"/>
    <property type="match status" value="1"/>
</dbReference>
<accession>A0A1M5CJS8</accession>
<sequence length="210" mass="22536">MNNNLLQQIEKYKIVPVVKVERAGDAGRLCEALCTGGLPVAEITFRTPAAREAISAAVKEFPQMLVGAGTIVNVEQAKMAVDAGAQFLVSPGISDKVIEYALNQNIMIFPGVCTPTEVMRIMEYGLSVGKFFPAQQYGGLSTIKALSAPFSEMRFMPTGGIGAANVKEYLAFPKIVACGGSWMVRPELIAGGRYDEIRRLTEEAVSLAGE</sequence>
<dbReference type="SUPFAM" id="SSF51569">
    <property type="entry name" value="Aldolase"/>
    <property type="match status" value="1"/>
</dbReference>
<dbReference type="PANTHER" id="PTHR30246:SF1">
    <property type="entry name" value="2-DEHYDRO-3-DEOXY-6-PHOSPHOGALACTONATE ALDOLASE-RELATED"/>
    <property type="match status" value="1"/>
</dbReference>
<dbReference type="CDD" id="cd00452">
    <property type="entry name" value="KDPG_aldolase"/>
    <property type="match status" value="1"/>
</dbReference>
<dbReference type="EMBL" id="FQVI01000041">
    <property type="protein sequence ID" value="SHF54970.1"/>
    <property type="molecule type" value="Genomic_DNA"/>
</dbReference>
<dbReference type="NCBIfam" id="NF004325">
    <property type="entry name" value="PRK05718.1"/>
    <property type="match status" value="1"/>
</dbReference>
<dbReference type="EC" id="4.1.2.14" evidence="5"/>
<keyword evidence="6" id="KW-0456">Lyase</keyword>
<dbReference type="Gene3D" id="3.20.20.70">
    <property type="entry name" value="Aldolase class I"/>
    <property type="match status" value="1"/>
</dbReference>
<dbReference type="Proteomes" id="UP000184245">
    <property type="component" value="Unassembled WGS sequence"/>
</dbReference>
<reference evidence="8 9" key="1">
    <citation type="submission" date="2016-11" db="EMBL/GenBank/DDBJ databases">
        <authorList>
            <person name="Jaros S."/>
            <person name="Januszkiewicz K."/>
            <person name="Wedrychowicz H."/>
        </authorList>
    </citation>
    <scope>NUCLEOTIDE SEQUENCE [LARGE SCALE GENOMIC DNA]</scope>
    <source>
        <strain evidence="8 9">DSM 17459</strain>
    </source>
</reference>
<evidence type="ECO:0000313" key="8">
    <source>
        <dbReference type="EMBL" id="SHF54970.1"/>
    </source>
</evidence>
<protein>
    <recommendedName>
        <fullName evidence="5">2-dehydro-3-deoxy-phosphogluconate aldolase</fullName>
        <ecNumber evidence="5">4.1.2.14</ecNumber>
    </recommendedName>
</protein>
<evidence type="ECO:0000313" key="9">
    <source>
        <dbReference type="Proteomes" id="UP000184245"/>
    </source>
</evidence>
<gene>
    <name evidence="8" type="ORF">SAMN02745158_04184</name>
</gene>
<organism evidence="8 9">
    <name type="scientific">Lactonifactor longoviformis DSM 17459</name>
    <dbReference type="NCBI Taxonomy" id="1122155"/>
    <lineage>
        <taxon>Bacteria</taxon>
        <taxon>Bacillati</taxon>
        <taxon>Bacillota</taxon>
        <taxon>Clostridia</taxon>
        <taxon>Eubacteriales</taxon>
        <taxon>Clostridiaceae</taxon>
        <taxon>Lactonifactor</taxon>
    </lineage>
</organism>
<evidence type="ECO:0000256" key="3">
    <source>
        <dbReference type="ARBA" id="ARBA00006906"/>
    </source>
</evidence>
<evidence type="ECO:0000256" key="6">
    <source>
        <dbReference type="ARBA" id="ARBA00023239"/>
    </source>
</evidence>
<dbReference type="NCBIfam" id="TIGR01182">
    <property type="entry name" value="eda"/>
    <property type="match status" value="1"/>
</dbReference>
<dbReference type="OrthoDB" id="9802667at2"/>
<comment type="similarity">
    <text evidence="3">Belongs to the KHG/KDPG aldolase family.</text>
</comment>
<name>A0A1M5CJS8_9CLOT</name>
<dbReference type="PROSITE" id="PS00159">
    <property type="entry name" value="ALDOLASE_KDPG_KHG_1"/>
    <property type="match status" value="1"/>
</dbReference>
<keyword evidence="9" id="KW-1185">Reference proteome</keyword>
<comment type="subunit">
    <text evidence="4">Homotrimer.</text>
</comment>
<evidence type="ECO:0000256" key="2">
    <source>
        <dbReference type="ARBA" id="ARBA00004736"/>
    </source>
</evidence>
<dbReference type="InterPro" id="IPR013785">
    <property type="entry name" value="Aldolase_TIM"/>
</dbReference>
<keyword evidence="7" id="KW-0119">Carbohydrate metabolism</keyword>
<evidence type="ECO:0000256" key="5">
    <source>
        <dbReference type="ARBA" id="ARBA00013063"/>
    </source>
</evidence>
<evidence type="ECO:0000256" key="1">
    <source>
        <dbReference type="ARBA" id="ARBA00000654"/>
    </source>
</evidence>